<evidence type="ECO:0000256" key="9">
    <source>
        <dbReference type="SAM" id="MobiDB-lite"/>
    </source>
</evidence>
<keyword evidence="5 11" id="KW-0732">Signal</keyword>
<evidence type="ECO:0000256" key="2">
    <source>
        <dbReference type="ARBA" id="ARBA00004613"/>
    </source>
</evidence>
<feature type="domain" description="Fibronectin type-III" evidence="12">
    <location>
        <begin position="418"/>
        <end position="525"/>
    </location>
</feature>
<keyword evidence="10" id="KW-1133">Transmembrane helix</keyword>
<keyword evidence="10" id="KW-0812">Transmembrane</keyword>
<dbReference type="InterPro" id="IPR058863">
    <property type="entry name" value="PelX-like_Ig"/>
</dbReference>
<dbReference type="InterPro" id="IPR058953">
    <property type="entry name" value="PelX-like_N"/>
</dbReference>
<dbReference type="InterPro" id="IPR052052">
    <property type="entry name" value="Polysaccharide_Lyase_9"/>
</dbReference>
<feature type="signal peptide" evidence="11">
    <location>
        <begin position="1"/>
        <end position="25"/>
    </location>
</feature>
<sequence>MKGRRKKGIAAVFMAALMLIGLVPSDFTLVAAKAGDGVQVTKHIDAVQSDDGLKAGTKYGDEKEVSIEVLCDMPQKSPAGDEVEGTTYTKAVQGGSNASPKGGQIPTSGAAVKVTAAINAKVSFVLKKAAKTWHFVQDKNGTANEIKTGSSVPTGTTSFDVEQGGTYYFYLDGSKAYIYDIAYSYEKESDYKKVSIDAIQSDDGLKAGTVYGDDTVANLEVLCDMPQKNPAGDEVEGTTYTKAVQGVSNASPKGGQIPTSGAAFKLTAKEDSRVSFVCKKAAKTWHFVQDKSGTANEIKTDSSVPSGTMTFEMEKGGTYYFYLDGSKAYVYAITLEKGTPALDWSTVKAPELATPTVDGDTVKVPYTAVIGSNGGEKLTVEMKDASGKVVDTKVTKVEGTSGAVEFKPSATGAYSFSATLSRDGKEDKASNSVNVNFTLPLAKPVIETAASAGNGSIKVEWKAVPEAESYEVYCNGALAGTTTGVEYTVSGLAIGTEYSFTVVAVKGATKSETSAAVKATATDKAETAWQFSAYGSSTGSKNKYSGDAKNGSVTVSAMGNAGKIVPNSTDGVSFYYTKIPTTSNFTLRAKVHVNQWTLSNGQEGYGLMVADRVGDNGDATAFWNNQYQAIASKVEYYVDEETGEISDAGKKISMKLGLGVIAKTGVNKGNLDKFVASDTATINSDFKTETVTLETSAMNLDAGTYNVIGNSNNTAVSEGLTALTDYYLTIQRNNTGYFVTYSDADGKEIKTQKYYDRDALSQLDEDYVYAGFFASRNAEATFSDISLELTDPATDAPAESKPLKLVTPSYTVTSATTTGVEDYELQFVSTADGKISIEGYGIDDVPVKANETYKKTIKLHGGANYFVITFTPDPNFKPLKGDALTSYEPYTFEHVVTYKAIGEAGEAIWVAPDGTSQGSGYESNPVDIYTAVKYAQPGQQIILKGGKYSLSSTIKTERGHSGTADSNIVMMADPNATERPVLDFNWTCAGMVLAGDYWYFKGFDVTHSADALKGVQVSGSHNVLDQINTYHNGNTGIQISRYLSSDTWDNWPSYNLILNCTSYGNADKGYEDADGFAAKLTVADGNVFDGCISYNNADDGWDLFAKVETGSIGSVTLQNCVAYGNGYLEDGTNAGNGNGFKMGGDSLSGYHRLINSVAYNNKAKGIDSNSCPDIQVTSSTTFNNESYNVAFYTNTAANTDFGANGILSYRKDTNVSEQFKAKGTQDESKIYGDSNYYWDTTAQKSSNKSGATVTDDWFVSTDTSIVPTRNADGTINMNGLLVLTDKAPAGVGARLNGTASSVITPMPSVEPDADDSEDDTTTEETVITNPDVKGTVNVIGQNVVVAASAGTVIKNAAGATVTAGDVYVKAVPKAADDSTAASILEAAKNQGLKIADNAGVAYYEVELVDAAGNPLTFEGTLTIAFAYPDGTNADGYTFSVLHLLKSGTLDVIDPAVNQAGLSVNVTELSPFAVVYLQKAANGEAGQTIESAKTGDSTPIMPIVVILLASAAVICAGIVVSKKKRA</sequence>
<dbReference type="InterPro" id="IPR012334">
    <property type="entry name" value="Pectin_lyas_fold"/>
</dbReference>
<name>B7AUB6_9FIRM</name>
<feature type="region of interest" description="Disordered" evidence="9">
    <location>
        <begin position="1302"/>
        <end position="1322"/>
    </location>
</feature>
<dbReference type="STRING" id="483218.BACPEC_02314"/>
<dbReference type="eggNOG" id="COG5263">
    <property type="taxonomic scope" value="Bacteria"/>
</dbReference>
<dbReference type="PANTHER" id="PTHR40088">
    <property type="entry name" value="PECTATE LYASE (EUROFUNG)"/>
    <property type="match status" value="1"/>
</dbReference>
<proteinExistence type="inferred from homology"/>
<accession>B7AUB6</accession>
<dbReference type="PROSITE" id="PS50853">
    <property type="entry name" value="FN3"/>
    <property type="match status" value="1"/>
</dbReference>
<evidence type="ECO:0000313" key="14">
    <source>
        <dbReference type="Proteomes" id="UP000003136"/>
    </source>
</evidence>
<keyword evidence="7" id="KW-0456">Lyase</keyword>
<dbReference type="EMBL" id="ABVQ01000037">
    <property type="protein sequence ID" value="EEC55807.1"/>
    <property type="molecule type" value="Genomic_DNA"/>
</dbReference>
<evidence type="ECO:0000256" key="10">
    <source>
        <dbReference type="SAM" id="Phobius"/>
    </source>
</evidence>
<dbReference type="InterPro" id="IPR017868">
    <property type="entry name" value="Filamin/ABP280_repeat-like"/>
</dbReference>
<feature type="compositionally biased region" description="Acidic residues" evidence="9">
    <location>
        <begin position="1311"/>
        <end position="1322"/>
    </location>
</feature>
<dbReference type="InterPro" id="IPR013783">
    <property type="entry name" value="Ig-like_fold"/>
</dbReference>
<dbReference type="InterPro" id="IPR003961">
    <property type="entry name" value="FN3_dom"/>
</dbReference>
<evidence type="ECO:0000256" key="5">
    <source>
        <dbReference type="ARBA" id="ARBA00022729"/>
    </source>
</evidence>
<keyword evidence="14" id="KW-1185">Reference proteome</keyword>
<evidence type="ECO:0000259" key="12">
    <source>
        <dbReference type="PROSITE" id="PS50853"/>
    </source>
</evidence>
<dbReference type="InterPro" id="IPR006626">
    <property type="entry name" value="PbH1"/>
</dbReference>
<dbReference type="PROSITE" id="PS50194">
    <property type="entry name" value="FILAMIN_REPEAT"/>
    <property type="match status" value="1"/>
</dbReference>
<dbReference type="Pfam" id="PF00041">
    <property type="entry name" value="fn3"/>
    <property type="match status" value="1"/>
</dbReference>
<dbReference type="PANTHER" id="PTHR40088:SF1">
    <property type="entry name" value="PECTATE LYASE PEL9"/>
    <property type="match status" value="1"/>
</dbReference>
<dbReference type="SMART" id="SM00710">
    <property type="entry name" value="PbH1"/>
    <property type="match status" value="6"/>
</dbReference>
<evidence type="ECO:0000256" key="1">
    <source>
        <dbReference type="ARBA" id="ARBA00001913"/>
    </source>
</evidence>
<dbReference type="CDD" id="cd00063">
    <property type="entry name" value="FN3"/>
    <property type="match status" value="1"/>
</dbReference>
<dbReference type="SUPFAM" id="SSF49265">
    <property type="entry name" value="Fibronectin type III"/>
    <property type="match status" value="1"/>
</dbReference>
<dbReference type="Proteomes" id="UP000003136">
    <property type="component" value="Unassembled WGS sequence"/>
</dbReference>
<dbReference type="Gene3D" id="2.160.20.10">
    <property type="entry name" value="Single-stranded right-handed beta-helix, Pectin lyase-like"/>
    <property type="match status" value="1"/>
</dbReference>
<dbReference type="GO" id="GO:0005576">
    <property type="term" value="C:extracellular region"/>
    <property type="evidence" value="ECO:0007669"/>
    <property type="project" value="UniProtKB-SubCell"/>
</dbReference>
<dbReference type="eggNOG" id="COG4677">
    <property type="taxonomic scope" value="Bacteria"/>
</dbReference>
<dbReference type="HOGENOM" id="CLU_265181_0_0_9"/>
<dbReference type="InterPro" id="IPR036116">
    <property type="entry name" value="FN3_sf"/>
</dbReference>
<comment type="similarity">
    <text evidence="8">Belongs to the polysaccharide lyase 9 family.</text>
</comment>
<feature type="chain" id="PRO_5039283689" description="Fibronectin type-III domain-containing protein" evidence="11">
    <location>
        <begin position="26"/>
        <end position="1525"/>
    </location>
</feature>
<reference evidence="13 14" key="2">
    <citation type="submission" date="2008-11" db="EMBL/GenBank/DDBJ databases">
        <authorList>
            <person name="Fulton L."/>
            <person name="Clifton S."/>
            <person name="Fulton B."/>
            <person name="Xu J."/>
            <person name="Minx P."/>
            <person name="Pepin K.H."/>
            <person name="Johnson M."/>
            <person name="Bhonagiri V."/>
            <person name="Nash W.E."/>
            <person name="Mardis E.R."/>
            <person name="Wilson R.K."/>
        </authorList>
    </citation>
    <scope>NUCLEOTIDE SEQUENCE [LARGE SCALE GENOMIC DNA]</scope>
    <source>
        <strain evidence="13 14">ATCC 43243</strain>
    </source>
</reference>
<evidence type="ECO:0000313" key="13">
    <source>
        <dbReference type="EMBL" id="EEC55807.1"/>
    </source>
</evidence>
<dbReference type="InterPro" id="IPR011050">
    <property type="entry name" value="Pectin_lyase_fold/virulence"/>
</dbReference>
<comment type="cofactor">
    <cofactor evidence="1">
        <name>Ca(2+)</name>
        <dbReference type="ChEBI" id="CHEBI:29108"/>
    </cofactor>
</comment>
<evidence type="ECO:0000256" key="4">
    <source>
        <dbReference type="ARBA" id="ARBA00022723"/>
    </source>
</evidence>
<feature type="transmembrane region" description="Helical" evidence="10">
    <location>
        <begin position="1499"/>
        <end position="1519"/>
    </location>
</feature>
<dbReference type="Gene3D" id="2.60.40.10">
    <property type="entry name" value="Immunoglobulins"/>
    <property type="match status" value="1"/>
</dbReference>
<dbReference type="SMART" id="SM00060">
    <property type="entry name" value="FN3"/>
    <property type="match status" value="1"/>
</dbReference>
<dbReference type="Pfam" id="PF25850">
    <property type="entry name" value="PelX_Ig"/>
    <property type="match status" value="1"/>
</dbReference>
<reference evidence="13 14" key="1">
    <citation type="submission" date="2008-11" db="EMBL/GenBank/DDBJ databases">
        <title>Draft genome sequence of Bacteroides pectinophilus (ATCC 43243).</title>
        <authorList>
            <person name="Sudarsanam P."/>
            <person name="Ley R."/>
            <person name="Guruge J."/>
            <person name="Turnbaugh P.J."/>
            <person name="Mahowald M."/>
            <person name="Liep D."/>
            <person name="Gordon J."/>
        </authorList>
    </citation>
    <scope>NUCLEOTIDE SEQUENCE [LARGE SCALE GENOMIC DNA]</scope>
    <source>
        <strain evidence="13 14">ATCC 43243</strain>
    </source>
</reference>
<evidence type="ECO:0000256" key="11">
    <source>
        <dbReference type="SAM" id="SignalP"/>
    </source>
</evidence>
<evidence type="ECO:0000256" key="3">
    <source>
        <dbReference type="ARBA" id="ARBA00022525"/>
    </source>
</evidence>
<keyword evidence="4" id="KW-0479">Metal-binding</keyword>
<dbReference type="GO" id="GO:0016837">
    <property type="term" value="F:carbon-oxygen lyase activity, acting on polysaccharides"/>
    <property type="evidence" value="ECO:0007669"/>
    <property type="project" value="TreeGrafter"/>
</dbReference>
<comment type="subcellular location">
    <subcellularLocation>
        <location evidence="2">Secreted</location>
    </subcellularLocation>
</comment>
<dbReference type="GO" id="GO:0046872">
    <property type="term" value="F:metal ion binding"/>
    <property type="evidence" value="ECO:0007669"/>
    <property type="project" value="UniProtKB-KW"/>
</dbReference>
<gene>
    <name evidence="13" type="ORF">BACPEC_02314</name>
</gene>
<keyword evidence="3" id="KW-0964">Secreted</keyword>
<organism evidence="13 14">
    <name type="scientific">[Bacteroides] pectinophilus ATCC 43243</name>
    <dbReference type="NCBI Taxonomy" id="483218"/>
    <lineage>
        <taxon>Bacteria</taxon>
        <taxon>Bacillati</taxon>
        <taxon>Bacillota</taxon>
        <taxon>Clostridia</taxon>
        <taxon>Eubacteriales</taxon>
    </lineage>
</organism>
<evidence type="ECO:0000256" key="6">
    <source>
        <dbReference type="ARBA" id="ARBA00022837"/>
    </source>
</evidence>
<protein>
    <recommendedName>
        <fullName evidence="12">Fibronectin type-III domain-containing protein</fullName>
    </recommendedName>
</protein>
<evidence type="ECO:0000256" key="8">
    <source>
        <dbReference type="ARBA" id="ARBA00038263"/>
    </source>
</evidence>
<evidence type="ECO:0000256" key="7">
    <source>
        <dbReference type="ARBA" id="ARBA00023239"/>
    </source>
</evidence>
<keyword evidence="6" id="KW-0106">Calcium</keyword>
<keyword evidence="10" id="KW-0472">Membrane</keyword>
<dbReference type="SUPFAM" id="SSF51126">
    <property type="entry name" value="Pectin lyase-like"/>
    <property type="match status" value="1"/>
</dbReference>
<dbReference type="Pfam" id="PF25849">
    <property type="entry name" value="PelX_N"/>
    <property type="match status" value="1"/>
</dbReference>